<dbReference type="Pfam" id="PF12833">
    <property type="entry name" value="HTH_18"/>
    <property type="match status" value="1"/>
</dbReference>
<reference evidence="6" key="1">
    <citation type="journal article" date="2019" name="Int. J. Syst. Evol. Microbiol.">
        <title>The Global Catalogue of Microorganisms (GCM) 10K type strain sequencing project: providing services to taxonomists for standard genome sequencing and annotation.</title>
        <authorList>
            <consortium name="The Broad Institute Genomics Platform"/>
            <consortium name="The Broad Institute Genome Sequencing Center for Infectious Disease"/>
            <person name="Wu L."/>
            <person name="Ma J."/>
        </authorList>
    </citation>
    <scope>NUCLEOTIDE SEQUENCE [LARGE SCALE GENOMIC DNA]</scope>
    <source>
        <strain evidence="6">KACC 14058</strain>
    </source>
</reference>
<dbReference type="PANTHER" id="PTHR43280">
    <property type="entry name" value="ARAC-FAMILY TRANSCRIPTIONAL REGULATOR"/>
    <property type="match status" value="1"/>
</dbReference>
<dbReference type="Gene3D" id="2.60.120.280">
    <property type="entry name" value="Regulatory protein AraC"/>
    <property type="match status" value="1"/>
</dbReference>
<evidence type="ECO:0000256" key="3">
    <source>
        <dbReference type="ARBA" id="ARBA00023163"/>
    </source>
</evidence>
<dbReference type="InterPro" id="IPR020449">
    <property type="entry name" value="Tscrpt_reg_AraC-type_HTH"/>
</dbReference>
<keyword evidence="1" id="KW-0805">Transcription regulation</keyword>
<evidence type="ECO:0000259" key="4">
    <source>
        <dbReference type="PROSITE" id="PS01124"/>
    </source>
</evidence>
<protein>
    <submittedName>
        <fullName evidence="5">Helix-turn-helix domain-containing protein</fullName>
    </submittedName>
</protein>
<keyword evidence="6" id="KW-1185">Reference proteome</keyword>
<dbReference type="InterPro" id="IPR018060">
    <property type="entry name" value="HTH_AraC"/>
</dbReference>
<proteinExistence type="predicted"/>
<organism evidence="5 6">
    <name type="scientific">Gracilibacillus marinus</name>
    <dbReference type="NCBI Taxonomy" id="630535"/>
    <lineage>
        <taxon>Bacteria</taxon>
        <taxon>Bacillati</taxon>
        <taxon>Bacillota</taxon>
        <taxon>Bacilli</taxon>
        <taxon>Bacillales</taxon>
        <taxon>Bacillaceae</taxon>
        <taxon>Gracilibacillus</taxon>
    </lineage>
</organism>
<sequence>MIKNNSNSYGFRLKGAHQERVAGLHAIGREVQTELSYRWDGMRRAGENGRVVFQYTLNGKGAIRIGNHVTTLTKGQAFLVQFPSDHCYYLPDDSNEWEFIYISVYGTEATRFYEHMQQSVGNIISMPTNAKPIRHIYRVLEKLETVGVYNSYEASSYAYSFLMEVMQYFEYEQQTNVKIPIPIQEAISFIEKNYDQDIGLEDIVEVSQLSKYHFTRLFTKYTNQTPIQYVTKIRMQQAIELLKQKELSIEEIAIAVGYTNANYFSKVFKQLLHITPSKYRNNDSFMPVDQLIID</sequence>
<evidence type="ECO:0000256" key="1">
    <source>
        <dbReference type="ARBA" id="ARBA00023015"/>
    </source>
</evidence>
<dbReference type="Proteomes" id="UP001595880">
    <property type="component" value="Unassembled WGS sequence"/>
</dbReference>
<keyword evidence="2" id="KW-0238">DNA-binding</keyword>
<comment type="caution">
    <text evidence="5">The sequence shown here is derived from an EMBL/GenBank/DDBJ whole genome shotgun (WGS) entry which is preliminary data.</text>
</comment>
<dbReference type="Pfam" id="PF02311">
    <property type="entry name" value="AraC_binding"/>
    <property type="match status" value="1"/>
</dbReference>
<evidence type="ECO:0000256" key="2">
    <source>
        <dbReference type="ARBA" id="ARBA00023125"/>
    </source>
</evidence>
<feature type="domain" description="HTH araC/xylS-type" evidence="4">
    <location>
        <begin position="184"/>
        <end position="282"/>
    </location>
</feature>
<dbReference type="InterPro" id="IPR003313">
    <property type="entry name" value="AraC-bd"/>
</dbReference>
<dbReference type="PRINTS" id="PR00032">
    <property type="entry name" value="HTHARAC"/>
</dbReference>
<keyword evidence="3" id="KW-0804">Transcription</keyword>
<dbReference type="SMART" id="SM00342">
    <property type="entry name" value="HTH_ARAC"/>
    <property type="match status" value="1"/>
</dbReference>
<accession>A0ABV8VRP0</accession>
<name>A0ABV8VRP0_9BACI</name>
<dbReference type="SUPFAM" id="SSF51215">
    <property type="entry name" value="Regulatory protein AraC"/>
    <property type="match status" value="1"/>
</dbReference>
<dbReference type="SUPFAM" id="SSF46689">
    <property type="entry name" value="Homeodomain-like"/>
    <property type="match status" value="2"/>
</dbReference>
<dbReference type="InterPro" id="IPR009057">
    <property type="entry name" value="Homeodomain-like_sf"/>
</dbReference>
<dbReference type="PROSITE" id="PS01124">
    <property type="entry name" value="HTH_ARAC_FAMILY_2"/>
    <property type="match status" value="1"/>
</dbReference>
<dbReference type="EMBL" id="JBHSDV010000001">
    <property type="protein sequence ID" value="MFC4386416.1"/>
    <property type="molecule type" value="Genomic_DNA"/>
</dbReference>
<dbReference type="Gene3D" id="1.10.10.60">
    <property type="entry name" value="Homeodomain-like"/>
    <property type="match status" value="2"/>
</dbReference>
<gene>
    <name evidence="5" type="ORF">ACFOZ1_01205</name>
</gene>
<dbReference type="PANTHER" id="PTHR43280:SF28">
    <property type="entry name" value="HTH-TYPE TRANSCRIPTIONAL ACTIVATOR RHAS"/>
    <property type="match status" value="1"/>
</dbReference>
<dbReference type="RefSeq" id="WP_390195002.1">
    <property type="nucleotide sequence ID" value="NZ_JBHSDV010000001.1"/>
</dbReference>
<evidence type="ECO:0000313" key="5">
    <source>
        <dbReference type="EMBL" id="MFC4386416.1"/>
    </source>
</evidence>
<dbReference type="InterPro" id="IPR037923">
    <property type="entry name" value="HTH-like"/>
</dbReference>
<evidence type="ECO:0000313" key="6">
    <source>
        <dbReference type="Proteomes" id="UP001595880"/>
    </source>
</evidence>